<keyword evidence="5 8" id="KW-0812">Transmembrane</keyword>
<dbReference type="EMBL" id="CP003075">
    <property type="protein sequence ID" value="AEQ50455.1"/>
    <property type="molecule type" value="Genomic_DNA"/>
</dbReference>
<evidence type="ECO:0000256" key="2">
    <source>
        <dbReference type="ARBA" id="ARBA00010145"/>
    </source>
</evidence>
<feature type="transmembrane region" description="Helical" evidence="8">
    <location>
        <begin position="85"/>
        <end position="108"/>
    </location>
</feature>
<dbReference type="KEGG" id="phl:KKY_413"/>
<evidence type="ECO:0000256" key="6">
    <source>
        <dbReference type="ARBA" id="ARBA00022989"/>
    </source>
</evidence>
<dbReference type="InterPro" id="IPR038770">
    <property type="entry name" value="Na+/solute_symporter_sf"/>
</dbReference>
<protein>
    <submittedName>
        <fullName evidence="9">Malonate transporter, putative</fullName>
    </submittedName>
</protein>
<evidence type="ECO:0000256" key="8">
    <source>
        <dbReference type="SAM" id="Phobius"/>
    </source>
</evidence>
<dbReference type="STRING" id="1082931.KKY_413"/>
<dbReference type="eggNOG" id="COG0679">
    <property type="taxonomic scope" value="Bacteria"/>
</dbReference>
<dbReference type="Proteomes" id="UP000008850">
    <property type="component" value="Chromosome"/>
</dbReference>
<dbReference type="GO" id="GO:0055085">
    <property type="term" value="P:transmembrane transport"/>
    <property type="evidence" value="ECO:0007669"/>
    <property type="project" value="InterPro"/>
</dbReference>
<evidence type="ECO:0000313" key="9">
    <source>
        <dbReference type="EMBL" id="AEQ50455.1"/>
    </source>
</evidence>
<evidence type="ECO:0000256" key="4">
    <source>
        <dbReference type="ARBA" id="ARBA00022475"/>
    </source>
</evidence>
<keyword evidence="10" id="KW-1185">Reference proteome</keyword>
<keyword evidence="4" id="KW-1003">Cell membrane</keyword>
<accession>G4RA96</accession>
<comment type="similarity">
    <text evidence="2">Belongs to the auxin efflux carrier (TC 2.A.69) family.</text>
</comment>
<proteinExistence type="inferred from homology"/>
<keyword evidence="6 8" id="KW-1133">Transmembrane helix</keyword>
<feature type="transmembrane region" description="Helical" evidence="8">
    <location>
        <begin position="26"/>
        <end position="42"/>
    </location>
</feature>
<comment type="subcellular location">
    <subcellularLocation>
        <location evidence="1">Cell membrane</location>
        <topology evidence="1">Multi-pass membrane protein</topology>
    </subcellularLocation>
</comment>
<evidence type="ECO:0000256" key="5">
    <source>
        <dbReference type="ARBA" id="ARBA00022692"/>
    </source>
</evidence>
<dbReference type="Pfam" id="PF03547">
    <property type="entry name" value="Mem_trans"/>
    <property type="match status" value="1"/>
</dbReference>
<evidence type="ECO:0000256" key="1">
    <source>
        <dbReference type="ARBA" id="ARBA00004651"/>
    </source>
</evidence>
<feature type="transmembrane region" description="Helical" evidence="8">
    <location>
        <begin position="218"/>
        <end position="236"/>
    </location>
</feature>
<sequence>MTRQLIPCLLVLSSLAKAFRMLSVLNVIAPVFILIGLGYLAVRVKFYPRAGVGGLIAYVNNFATPCLLFRAMIDVDFSTAFNFSIIGPFYAGAISVLALGAIGAARVFKRRPGEAVAVGFSAMFTNTVLVGIPIMQRAYGDQAMPIVYSIIGLHAPVLMTIGMFVMELARRDGGKVSTALFQGLKKSLANPILIGIALGLLANLLGFELSGVADEVTLLLAGTVMPVALFGLGGALNDYKLGETWTQALMTSSMQLVVHPAIAWVIMVPILGVDPHIARYGVLLAAMPAGINVYIFATFYNRAMDVAANTILLSTVLSVFTITGWLLLLGA</sequence>
<dbReference type="GO" id="GO:0005886">
    <property type="term" value="C:plasma membrane"/>
    <property type="evidence" value="ECO:0007669"/>
    <property type="project" value="UniProtKB-SubCell"/>
</dbReference>
<reference evidence="9 10" key="1">
    <citation type="journal article" date="2012" name="J. Bacteriol.">
        <title>Complete genome sequence of Pelagibacterium halotolerans B2T.</title>
        <authorList>
            <person name="Huo Y.Y."/>
            <person name="Cheng H."/>
            <person name="Han X.F."/>
            <person name="Jiang X.W."/>
            <person name="Sun C."/>
            <person name="Zhang X.Q."/>
            <person name="Zhu X.F."/>
            <person name="Liu Y.F."/>
            <person name="Li P.F."/>
            <person name="Ni P.X."/>
            <person name="Wu M."/>
        </authorList>
    </citation>
    <scope>NUCLEOTIDE SEQUENCE [LARGE SCALE GENOMIC DNA]</scope>
    <source>
        <strain evidence="10">DSM 22347 / JCM 15775 / CGMCC 1.7692 / B2</strain>
    </source>
</reference>
<evidence type="ECO:0000256" key="3">
    <source>
        <dbReference type="ARBA" id="ARBA00022448"/>
    </source>
</evidence>
<keyword evidence="3" id="KW-0813">Transport</keyword>
<feature type="transmembrane region" description="Helical" evidence="8">
    <location>
        <begin position="306"/>
        <end position="328"/>
    </location>
</feature>
<keyword evidence="7 8" id="KW-0472">Membrane</keyword>
<evidence type="ECO:0000313" key="10">
    <source>
        <dbReference type="Proteomes" id="UP000008850"/>
    </source>
</evidence>
<dbReference type="HOGENOM" id="CLU_056175_2_1_5"/>
<organism evidence="9 10">
    <name type="scientific">Pelagibacterium halotolerans (strain DSM 22347 / JCM 15775 / CGMCC 1.7692 / B2)</name>
    <dbReference type="NCBI Taxonomy" id="1082931"/>
    <lineage>
        <taxon>Bacteria</taxon>
        <taxon>Pseudomonadati</taxon>
        <taxon>Pseudomonadota</taxon>
        <taxon>Alphaproteobacteria</taxon>
        <taxon>Hyphomicrobiales</taxon>
        <taxon>Devosiaceae</taxon>
        <taxon>Pelagibacterium</taxon>
    </lineage>
</organism>
<feature type="transmembrane region" description="Helical" evidence="8">
    <location>
        <begin position="54"/>
        <end position="73"/>
    </location>
</feature>
<dbReference type="AlphaFoldDB" id="G4RA96"/>
<dbReference type="PANTHER" id="PTHR36838:SF3">
    <property type="entry name" value="TRANSPORTER AUXIN EFFLUX CARRIER EC FAMILY"/>
    <property type="match status" value="1"/>
</dbReference>
<feature type="transmembrane region" description="Helical" evidence="8">
    <location>
        <begin position="187"/>
        <end position="206"/>
    </location>
</feature>
<evidence type="ECO:0000256" key="7">
    <source>
        <dbReference type="ARBA" id="ARBA00023136"/>
    </source>
</evidence>
<feature type="transmembrane region" description="Helical" evidence="8">
    <location>
        <begin position="277"/>
        <end position="299"/>
    </location>
</feature>
<name>G4RA96_PELHB</name>
<feature type="transmembrane region" description="Helical" evidence="8">
    <location>
        <begin position="248"/>
        <end position="271"/>
    </location>
</feature>
<dbReference type="Gene3D" id="1.20.1530.20">
    <property type="match status" value="1"/>
</dbReference>
<dbReference type="InterPro" id="IPR004776">
    <property type="entry name" value="Mem_transp_PIN-like"/>
</dbReference>
<dbReference type="PANTHER" id="PTHR36838">
    <property type="entry name" value="AUXIN EFFLUX CARRIER FAMILY PROTEIN"/>
    <property type="match status" value="1"/>
</dbReference>
<gene>
    <name evidence="9" type="ordered locus">KKY_413</name>
</gene>
<feature type="transmembrane region" description="Helical" evidence="8">
    <location>
        <begin position="146"/>
        <end position="166"/>
    </location>
</feature>
<feature type="transmembrane region" description="Helical" evidence="8">
    <location>
        <begin position="115"/>
        <end position="134"/>
    </location>
</feature>